<evidence type="ECO:0000256" key="1">
    <source>
        <dbReference type="SAM" id="SignalP"/>
    </source>
</evidence>
<gene>
    <name evidence="2" type="ORF">VVAX_05836</name>
</gene>
<reference evidence="2" key="1">
    <citation type="submission" date="2019-12" db="EMBL/GenBank/DDBJ databases">
        <authorList>
            <person name="Cremers G."/>
        </authorList>
    </citation>
    <scope>NUCLEOTIDE SEQUENCE</scope>
    <source>
        <strain evidence="2">Vvax</strain>
    </source>
</reference>
<organism evidence="2">
    <name type="scientific">Variovorax paradoxus</name>
    <dbReference type="NCBI Taxonomy" id="34073"/>
    <lineage>
        <taxon>Bacteria</taxon>
        <taxon>Pseudomonadati</taxon>
        <taxon>Pseudomonadota</taxon>
        <taxon>Betaproteobacteria</taxon>
        <taxon>Burkholderiales</taxon>
        <taxon>Comamonadaceae</taxon>
        <taxon>Variovorax</taxon>
    </lineage>
</organism>
<keyword evidence="1" id="KW-0732">Signal</keyword>
<name>A0A679J9Z4_VARPD</name>
<feature type="chain" id="PRO_5025401557" description="Cu/Ag efflux protein CusF" evidence="1">
    <location>
        <begin position="29"/>
        <end position="125"/>
    </location>
</feature>
<evidence type="ECO:0000313" key="2">
    <source>
        <dbReference type="EMBL" id="CAA2109565.1"/>
    </source>
</evidence>
<dbReference type="EMBL" id="LR743508">
    <property type="protein sequence ID" value="CAA2109565.1"/>
    <property type="molecule type" value="Genomic_DNA"/>
</dbReference>
<sequence>MQLASHRTVLAGIAIGFCLMAADAGAQARPPSGSERAGESSQVFTRAVVRSFFEEPDGRSYVRLKLLPKAKLPFTVQTFRVVDRALLAGLSEGSSVKFVSRYIDGENTVTSIHAAAECQRFRPCD</sequence>
<accession>A0A679J9Z4</accession>
<feature type="signal peptide" evidence="1">
    <location>
        <begin position="1"/>
        <end position="28"/>
    </location>
</feature>
<dbReference type="AlphaFoldDB" id="A0A679J9Z4"/>
<protein>
    <recommendedName>
        <fullName evidence="3">Cu/Ag efflux protein CusF</fullName>
    </recommendedName>
</protein>
<dbReference type="RefSeq" id="WP_339093516.1">
    <property type="nucleotide sequence ID" value="NZ_LR743508.1"/>
</dbReference>
<proteinExistence type="predicted"/>
<evidence type="ECO:0008006" key="3">
    <source>
        <dbReference type="Google" id="ProtNLM"/>
    </source>
</evidence>